<evidence type="ECO:0000313" key="3">
    <source>
        <dbReference type="Proteomes" id="UP000499080"/>
    </source>
</evidence>
<name>A0A4Y2HEI9_ARAVE</name>
<keyword evidence="1" id="KW-1133">Transmembrane helix</keyword>
<comment type="caution">
    <text evidence="2">The sequence shown here is derived from an EMBL/GenBank/DDBJ whole genome shotgun (WGS) entry which is preliminary data.</text>
</comment>
<evidence type="ECO:0000313" key="2">
    <source>
        <dbReference type="EMBL" id="GBM63716.1"/>
    </source>
</evidence>
<dbReference type="AlphaFoldDB" id="A0A4Y2HEI9"/>
<protein>
    <submittedName>
        <fullName evidence="2">Uncharacterized protein</fullName>
    </submittedName>
</protein>
<keyword evidence="3" id="KW-1185">Reference proteome</keyword>
<keyword evidence="1" id="KW-0812">Transmembrane</keyword>
<reference evidence="2 3" key="1">
    <citation type="journal article" date="2019" name="Sci. Rep.">
        <title>Orb-weaving spider Araneus ventricosus genome elucidates the spidroin gene catalogue.</title>
        <authorList>
            <person name="Kono N."/>
            <person name="Nakamura H."/>
            <person name="Ohtoshi R."/>
            <person name="Moran D.A.P."/>
            <person name="Shinohara A."/>
            <person name="Yoshida Y."/>
            <person name="Fujiwara M."/>
            <person name="Mori M."/>
            <person name="Tomita M."/>
            <person name="Arakawa K."/>
        </authorList>
    </citation>
    <scope>NUCLEOTIDE SEQUENCE [LARGE SCALE GENOMIC DNA]</scope>
</reference>
<proteinExistence type="predicted"/>
<gene>
    <name evidence="2" type="ORF">AVEN_72989_1</name>
</gene>
<organism evidence="2 3">
    <name type="scientific">Araneus ventricosus</name>
    <name type="common">Orbweaver spider</name>
    <name type="synonym">Epeira ventricosa</name>
    <dbReference type="NCBI Taxonomy" id="182803"/>
    <lineage>
        <taxon>Eukaryota</taxon>
        <taxon>Metazoa</taxon>
        <taxon>Ecdysozoa</taxon>
        <taxon>Arthropoda</taxon>
        <taxon>Chelicerata</taxon>
        <taxon>Arachnida</taxon>
        <taxon>Araneae</taxon>
        <taxon>Araneomorphae</taxon>
        <taxon>Entelegynae</taxon>
        <taxon>Araneoidea</taxon>
        <taxon>Araneidae</taxon>
        <taxon>Araneus</taxon>
    </lineage>
</organism>
<evidence type="ECO:0000256" key="1">
    <source>
        <dbReference type="SAM" id="Phobius"/>
    </source>
</evidence>
<accession>A0A4Y2HEI9</accession>
<dbReference type="EMBL" id="BGPR01001885">
    <property type="protein sequence ID" value="GBM63716.1"/>
    <property type="molecule type" value="Genomic_DNA"/>
</dbReference>
<feature type="transmembrane region" description="Helical" evidence="1">
    <location>
        <begin position="20"/>
        <end position="41"/>
    </location>
</feature>
<dbReference type="PROSITE" id="PS51257">
    <property type="entry name" value="PROKAR_LIPOPROTEIN"/>
    <property type="match status" value="1"/>
</dbReference>
<sequence length="106" mass="11970">MYGQPRLPNPCVTHGSGSYFIVVFMTILILSCLSITCSSGSMVEGIRRITRNILPVHNRTKFFDILFALLMDRVILVVRSQFWSRRVLAAKPDSTEDPPCIEPATR</sequence>
<keyword evidence="1" id="KW-0472">Membrane</keyword>
<dbReference type="Proteomes" id="UP000499080">
    <property type="component" value="Unassembled WGS sequence"/>
</dbReference>